<evidence type="ECO:0000313" key="2">
    <source>
        <dbReference type="Proteomes" id="UP000092460"/>
    </source>
</evidence>
<dbReference type="VEuPathDB" id="VectorBase:GPPI027065"/>
<sequence length="156" mass="17685">MTEGILQNFRLLCRDVYKLFTFILRSGAMPTGKKERDVSDVLSNGTCESFEGEGGTDSEKRTFLFLEVDFVPFKWAEVTLRLSGISEVELFREPADPVELELVAKSLYNRGSEPAFKTSIGIFPQFNTPPFCCNCFISKRRNSSRAIQNFSESENL</sequence>
<dbReference type="EMBL" id="JXJN01012749">
    <property type="status" value="NOT_ANNOTATED_CDS"/>
    <property type="molecule type" value="Genomic_DNA"/>
</dbReference>
<protein>
    <submittedName>
        <fullName evidence="1">Uncharacterized protein</fullName>
    </submittedName>
</protein>
<keyword evidence="2" id="KW-1185">Reference proteome</keyword>
<reference evidence="1" key="2">
    <citation type="submission" date="2020-05" db="UniProtKB">
        <authorList>
            <consortium name="EnsemblMetazoa"/>
        </authorList>
    </citation>
    <scope>IDENTIFICATION</scope>
    <source>
        <strain evidence="1">IAEA</strain>
    </source>
</reference>
<dbReference type="EnsemblMetazoa" id="GPPI027065-RA">
    <property type="protein sequence ID" value="GPPI027065-PA"/>
    <property type="gene ID" value="GPPI027065"/>
</dbReference>
<name>A0A1B0BE28_9MUSC</name>
<proteinExistence type="predicted"/>
<organism evidence="1 2">
    <name type="scientific">Glossina palpalis gambiensis</name>
    <dbReference type="NCBI Taxonomy" id="67801"/>
    <lineage>
        <taxon>Eukaryota</taxon>
        <taxon>Metazoa</taxon>
        <taxon>Ecdysozoa</taxon>
        <taxon>Arthropoda</taxon>
        <taxon>Hexapoda</taxon>
        <taxon>Insecta</taxon>
        <taxon>Pterygota</taxon>
        <taxon>Neoptera</taxon>
        <taxon>Endopterygota</taxon>
        <taxon>Diptera</taxon>
        <taxon>Brachycera</taxon>
        <taxon>Muscomorpha</taxon>
        <taxon>Hippoboscoidea</taxon>
        <taxon>Glossinidae</taxon>
        <taxon>Glossina</taxon>
    </lineage>
</organism>
<evidence type="ECO:0000313" key="1">
    <source>
        <dbReference type="EnsemblMetazoa" id="GPPI027065-PA"/>
    </source>
</evidence>
<dbReference type="Proteomes" id="UP000092460">
    <property type="component" value="Unassembled WGS sequence"/>
</dbReference>
<reference evidence="2" key="1">
    <citation type="submission" date="2015-01" db="EMBL/GenBank/DDBJ databases">
        <authorList>
            <person name="Aksoy S."/>
            <person name="Warren W."/>
            <person name="Wilson R.K."/>
        </authorList>
    </citation>
    <scope>NUCLEOTIDE SEQUENCE [LARGE SCALE GENOMIC DNA]</scope>
    <source>
        <strain evidence="2">IAEA</strain>
    </source>
</reference>
<dbReference type="AlphaFoldDB" id="A0A1B0BE28"/>
<accession>A0A1B0BE28</accession>